<dbReference type="InterPro" id="IPR027417">
    <property type="entry name" value="P-loop_NTPase"/>
</dbReference>
<evidence type="ECO:0000256" key="3">
    <source>
        <dbReference type="ARBA" id="ARBA00022806"/>
    </source>
</evidence>
<keyword evidence="1" id="KW-0547">Nucleotide-binding</keyword>
<dbReference type="Proteomes" id="UP001229955">
    <property type="component" value="Chromosome"/>
</dbReference>
<evidence type="ECO:0000256" key="4">
    <source>
        <dbReference type="ARBA" id="ARBA00022840"/>
    </source>
</evidence>
<dbReference type="KEGG" id="pspc:Strain318_000854"/>
<feature type="domain" description="Helicase ATP-binding" evidence="6">
    <location>
        <begin position="80"/>
        <end position="226"/>
    </location>
</feature>
<keyword evidence="3 8" id="KW-0347">Helicase</keyword>
<reference evidence="8" key="1">
    <citation type="submission" date="2023-07" db="EMBL/GenBank/DDBJ databases">
        <authorList>
            <person name="Haufschild T."/>
            <person name="Kallscheuer N."/>
            <person name="Hammer J."/>
            <person name="Kohn T."/>
            <person name="Kabuu M."/>
            <person name="Jogler M."/>
            <person name="Wohfarth N."/>
            <person name="Heuer A."/>
            <person name="Rohde M."/>
            <person name="van Teeseling M.C.F."/>
            <person name="Jogler C."/>
        </authorList>
    </citation>
    <scope>NUCLEOTIDE SEQUENCE</scope>
    <source>
        <strain evidence="8">Strain 138</strain>
        <strain evidence="9">Strain 318</strain>
    </source>
</reference>
<dbReference type="InterPro" id="IPR011545">
    <property type="entry name" value="DEAD/DEAH_box_helicase_dom"/>
</dbReference>
<keyword evidence="4" id="KW-0067">ATP-binding</keyword>
<sequence>MTTSSTSTTANGVANAWLRGEASGKNEWGVTDIRRAEGSEDLTYPASTVVPTTVHSSGFPLPTLRDAPPLPIDTVLPAVASALADRGVAVVVAAPGAGKTTRLPLALLDAPWRGDGRILVLEPRRLAARAAAEQMARLLGEPVGRRVGYRVRLDARVSAATRVEVLTEGIFTRMVQDDPSLEGIAAVLFDEFHERHIGSDLGLALALESRAVLRPDLRLVVMSATLEAAPVARLLGDSAPAPVIVSEGREHPVTTAHRPPRDGVPMALAVANAVRSARREHGGDVLVFLPGIAELQRVRAALEDEPLDARVELLHGSLALEEQDRVLRPRTPGARVILSTAIAESSVTLDGVRVVVDAGLARVPRFDARSGMTRLETVRVSRAAADQRRGRAGRTAPGHCIRLWDEGQHASLPERPVPEILETDLAPLALELACAGLADATALRWLDVPSAGALAQARALLRDLGALADDGRVTAHGRAMAALGIAPRLAHLVLRGATRGMASLACEIAALLAERDIFRREAAEHDADLATRVEALRRGDRGGVDVARLHRVREEARALRRALPREAHDGAEDLEAIGMLVALAYPDRIAQRRSGDAPRYLLRNGRGARFTSQQPLSRSAYLAIADLDGDPSESRICLAAALDEAALRSAMGEQIATVRDVEWDDATERVRAREVERLGAIVLRERPLRDVEPGDYQAALIDAVRRRGIAALPWRESDLQLRARVAFAHRHVGAPYPDVSDAALLANLDDWLGPALGEARRWTDLAGIAFGDALLAPLPWAARERLDRLAPTHLEVPSGSRIRVDYSDVAHPVLAVKLQECFGLTETPRLAEGRVPVTMHLLSPAGRPVQVTQDLASFWRQGYFEVRKDLKGRYPRHPWPDDPLAAPATRRAKPRGT</sequence>
<dbReference type="NCBIfam" id="TIGR01970">
    <property type="entry name" value="DEAH_box_HrpB"/>
    <property type="match status" value="1"/>
</dbReference>
<evidence type="ECO:0000256" key="2">
    <source>
        <dbReference type="ARBA" id="ARBA00022801"/>
    </source>
</evidence>
<evidence type="ECO:0000256" key="5">
    <source>
        <dbReference type="SAM" id="MobiDB-lite"/>
    </source>
</evidence>
<dbReference type="InterPro" id="IPR001650">
    <property type="entry name" value="Helicase_C-like"/>
</dbReference>
<accession>A0AA49JTE8</accession>
<dbReference type="CDD" id="cd18791">
    <property type="entry name" value="SF2_C_RHA"/>
    <property type="match status" value="1"/>
</dbReference>
<feature type="domain" description="Helicase C-terminal" evidence="7">
    <location>
        <begin position="269"/>
        <end position="436"/>
    </location>
</feature>
<dbReference type="PROSITE" id="PS51192">
    <property type="entry name" value="HELICASE_ATP_BIND_1"/>
    <property type="match status" value="1"/>
</dbReference>
<dbReference type="GO" id="GO:0004386">
    <property type="term" value="F:helicase activity"/>
    <property type="evidence" value="ECO:0007669"/>
    <property type="project" value="UniProtKB-KW"/>
</dbReference>
<dbReference type="SMART" id="SM00487">
    <property type="entry name" value="DEXDc"/>
    <property type="match status" value="1"/>
</dbReference>
<dbReference type="Gene3D" id="1.20.120.1080">
    <property type="match status" value="1"/>
</dbReference>
<dbReference type="Gene3D" id="3.40.50.300">
    <property type="entry name" value="P-loop containing nucleotide triphosphate hydrolases"/>
    <property type="match status" value="2"/>
</dbReference>
<dbReference type="SMART" id="SM00847">
    <property type="entry name" value="HA2"/>
    <property type="match status" value="1"/>
</dbReference>
<dbReference type="CDD" id="cd17990">
    <property type="entry name" value="DEXHc_HrpB"/>
    <property type="match status" value="1"/>
</dbReference>
<organism evidence="8">
    <name type="scientific">Pseudogemmatithrix spongiicola</name>
    <dbReference type="NCBI Taxonomy" id="3062599"/>
    <lineage>
        <taxon>Bacteria</taxon>
        <taxon>Pseudomonadati</taxon>
        <taxon>Gemmatimonadota</taxon>
        <taxon>Gemmatimonadia</taxon>
        <taxon>Gemmatimonadales</taxon>
        <taxon>Gemmatimonadaceae</taxon>
        <taxon>Pseudogemmatithrix</taxon>
    </lineage>
</organism>
<dbReference type="EMBL" id="CP130612">
    <property type="protein sequence ID" value="WKW11599.1"/>
    <property type="molecule type" value="Genomic_DNA"/>
</dbReference>
<dbReference type="PROSITE" id="PS51194">
    <property type="entry name" value="HELICASE_CTER"/>
    <property type="match status" value="1"/>
</dbReference>
<dbReference type="PANTHER" id="PTHR43519:SF1">
    <property type="entry name" value="ATP-DEPENDENT RNA HELICASE HRPB"/>
    <property type="match status" value="1"/>
</dbReference>
<dbReference type="FunFam" id="3.40.50.300:FF:002125">
    <property type="entry name" value="ATP-dependent helicase HrpB"/>
    <property type="match status" value="1"/>
</dbReference>
<dbReference type="SMART" id="SM00490">
    <property type="entry name" value="HELICc"/>
    <property type="match status" value="1"/>
</dbReference>
<dbReference type="GO" id="GO:0016787">
    <property type="term" value="F:hydrolase activity"/>
    <property type="evidence" value="ECO:0007669"/>
    <property type="project" value="UniProtKB-KW"/>
</dbReference>
<evidence type="ECO:0000256" key="1">
    <source>
        <dbReference type="ARBA" id="ARBA00022741"/>
    </source>
</evidence>
<protein>
    <submittedName>
        <fullName evidence="8">ATP-dependent helicase HrpB</fullName>
    </submittedName>
</protein>
<dbReference type="InterPro" id="IPR014001">
    <property type="entry name" value="Helicase_ATP-bd"/>
</dbReference>
<dbReference type="InterPro" id="IPR049614">
    <property type="entry name" value="HrpB_DEXH"/>
</dbReference>
<dbReference type="GO" id="GO:0005524">
    <property type="term" value="F:ATP binding"/>
    <property type="evidence" value="ECO:0007669"/>
    <property type="project" value="UniProtKB-KW"/>
</dbReference>
<dbReference type="Pfam" id="PF08482">
    <property type="entry name" value="HrpB_C"/>
    <property type="match status" value="1"/>
</dbReference>
<dbReference type="InterPro" id="IPR013689">
    <property type="entry name" value="RNA_helicase_ATP-dep_HrpB_C"/>
</dbReference>
<evidence type="ECO:0000313" key="9">
    <source>
        <dbReference type="EMBL" id="WKW14509.1"/>
    </source>
</evidence>
<dbReference type="PIRSF" id="PIRSF005496">
    <property type="entry name" value="ATP_hel_hrpB"/>
    <property type="match status" value="1"/>
</dbReference>
<dbReference type="PANTHER" id="PTHR43519">
    <property type="entry name" value="ATP-DEPENDENT RNA HELICASE HRPB"/>
    <property type="match status" value="1"/>
</dbReference>
<keyword evidence="10" id="KW-1185">Reference proteome</keyword>
<dbReference type="Pfam" id="PF24473">
    <property type="entry name" value="CON_HrpB"/>
    <property type="match status" value="1"/>
</dbReference>
<dbReference type="AlphaFoldDB" id="A0AA49JTE8"/>
<dbReference type="EMBL" id="CP130613">
    <property type="protein sequence ID" value="WKW14509.1"/>
    <property type="molecule type" value="Genomic_DNA"/>
</dbReference>
<gene>
    <name evidence="8" type="primary">hrpB</name>
    <name evidence="8" type="ORF">Strain138_000854</name>
    <name evidence="9" type="ORF">Strain318_000854</name>
</gene>
<evidence type="ECO:0000313" key="10">
    <source>
        <dbReference type="Proteomes" id="UP001229955"/>
    </source>
</evidence>
<evidence type="ECO:0000259" key="7">
    <source>
        <dbReference type="PROSITE" id="PS51194"/>
    </source>
</evidence>
<keyword evidence="2" id="KW-0378">Hydrolase</keyword>
<dbReference type="InterPro" id="IPR007502">
    <property type="entry name" value="Helicase-assoc_dom"/>
</dbReference>
<evidence type="ECO:0000259" key="6">
    <source>
        <dbReference type="PROSITE" id="PS51192"/>
    </source>
</evidence>
<dbReference type="Pfam" id="PF00271">
    <property type="entry name" value="Helicase_C"/>
    <property type="match status" value="1"/>
</dbReference>
<name>A0AA49JTE8_9BACT</name>
<proteinExistence type="predicted"/>
<dbReference type="InterPro" id="IPR010225">
    <property type="entry name" value="HrpB"/>
</dbReference>
<dbReference type="GO" id="GO:0003676">
    <property type="term" value="F:nucleic acid binding"/>
    <property type="evidence" value="ECO:0007669"/>
    <property type="project" value="InterPro"/>
</dbReference>
<dbReference type="InterPro" id="IPR056329">
    <property type="entry name" value="CON_HrpB"/>
</dbReference>
<dbReference type="SUPFAM" id="SSF52540">
    <property type="entry name" value="P-loop containing nucleoside triphosphate hydrolases"/>
    <property type="match status" value="1"/>
</dbReference>
<evidence type="ECO:0000313" key="8">
    <source>
        <dbReference type="EMBL" id="WKW11599.1"/>
    </source>
</evidence>
<accession>A0AA49JZ38</accession>
<dbReference type="Pfam" id="PF00270">
    <property type="entry name" value="DEAD"/>
    <property type="match status" value="1"/>
</dbReference>
<feature type="region of interest" description="Disordered" evidence="5">
    <location>
        <begin position="875"/>
        <end position="897"/>
    </location>
</feature>